<dbReference type="InterPro" id="IPR025187">
    <property type="entry name" value="DUF4112"/>
</dbReference>
<dbReference type="OrthoDB" id="513552at2"/>
<name>A0A844YVM8_9SPHN</name>
<keyword evidence="1" id="KW-0472">Membrane</keyword>
<feature type="transmembrane region" description="Helical" evidence="1">
    <location>
        <begin position="63"/>
        <end position="85"/>
    </location>
</feature>
<evidence type="ECO:0000256" key="1">
    <source>
        <dbReference type="SAM" id="Phobius"/>
    </source>
</evidence>
<sequence>MPVVNSPPPVSGGPAAQRPRALGMDLPLGSDAASVRKRIEALEMLLERSLTIPVINRPVGLDAIAGLVPVAGDLLTAAMGLYVVWEGRNLGMPKWKLWRMLGNVAIDSAVGAVPVAGDLFDFLYRSNTRNLKIIKRHLDKHHPAQQVIEG</sequence>
<dbReference type="AlphaFoldDB" id="A0A844YVM8"/>
<reference evidence="2 3" key="1">
    <citation type="submission" date="2019-12" db="EMBL/GenBank/DDBJ databases">
        <title>Genomic-based taxomic classification of the family Erythrobacteraceae.</title>
        <authorList>
            <person name="Xu L."/>
        </authorList>
    </citation>
    <scope>NUCLEOTIDE SEQUENCE [LARGE SCALE GENOMIC DNA]</scope>
    <source>
        <strain evidence="2 3">M0322</strain>
    </source>
</reference>
<dbReference type="Pfam" id="PF13430">
    <property type="entry name" value="DUF4112"/>
    <property type="match status" value="1"/>
</dbReference>
<organism evidence="2 3">
    <name type="scientific">Alteraurantiacibacter buctensis</name>
    <dbReference type="NCBI Taxonomy" id="1503981"/>
    <lineage>
        <taxon>Bacteria</taxon>
        <taxon>Pseudomonadati</taxon>
        <taxon>Pseudomonadota</taxon>
        <taxon>Alphaproteobacteria</taxon>
        <taxon>Sphingomonadales</taxon>
        <taxon>Erythrobacteraceae</taxon>
        <taxon>Alteraurantiacibacter</taxon>
    </lineage>
</organism>
<dbReference type="Proteomes" id="UP000466966">
    <property type="component" value="Unassembled WGS sequence"/>
</dbReference>
<dbReference type="PANTHER" id="PTHR35519">
    <property type="entry name" value="MEMBRANE PROTEINS"/>
    <property type="match status" value="1"/>
</dbReference>
<gene>
    <name evidence="2" type="ORF">GRI99_04480</name>
</gene>
<keyword evidence="1" id="KW-0812">Transmembrane</keyword>
<evidence type="ECO:0000313" key="3">
    <source>
        <dbReference type="Proteomes" id="UP000466966"/>
    </source>
</evidence>
<comment type="caution">
    <text evidence="2">The sequence shown here is derived from an EMBL/GenBank/DDBJ whole genome shotgun (WGS) entry which is preliminary data.</text>
</comment>
<keyword evidence="3" id="KW-1185">Reference proteome</keyword>
<evidence type="ECO:0000313" key="2">
    <source>
        <dbReference type="EMBL" id="MXO70891.1"/>
    </source>
</evidence>
<protein>
    <submittedName>
        <fullName evidence="2">DUF4112 domain-containing protein</fullName>
    </submittedName>
</protein>
<keyword evidence="1" id="KW-1133">Transmembrane helix</keyword>
<proteinExistence type="predicted"/>
<accession>A0A844YVM8</accession>
<dbReference type="EMBL" id="WTYV01000001">
    <property type="protein sequence ID" value="MXO70891.1"/>
    <property type="molecule type" value="Genomic_DNA"/>
</dbReference>
<dbReference type="PANTHER" id="PTHR35519:SF2">
    <property type="entry name" value="PH DOMAIN PROTEIN"/>
    <property type="match status" value="1"/>
</dbReference>